<comment type="caution">
    <text evidence="1">The sequence shown here is derived from an EMBL/GenBank/DDBJ whole genome shotgun (WGS) entry which is preliminary data.</text>
</comment>
<dbReference type="EMBL" id="CM004387">
    <property type="protein sequence ID" value="KAG8664049.1"/>
    <property type="molecule type" value="Genomic_DNA"/>
</dbReference>
<protein>
    <submittedName>
        <fullName evidence="1">Uncharacterized protein</fullName>
    </submittedName>
</protein>
<accession>A0ACB7IIC4</accession>
<evidence type="ECO:0000313" key="1">
    <source>
        <dbReference type="EMBL" id="KAG8664049.1"/>
    </source>
</evidence>
<evidence type="ECO:0000313" key="2">
    <source>
        <dbReference type="Proteomes" id="UP000091857"/>
    </source>
</evidence>
<name>A0ACB7IIC4_MANES</name>
<keyword evidence="2" id="KW-1185">Reference proteome</keyword>
<proteinExistence type="predicted"/>
<sequence>MAISTYTFISSLLKTHMPVRSILLIISAIMKLYHLEKVADPVTPTTCKSTIVITIIGFAVCLSTQLLIRRKINHLPNYYFTFSQNPKAKDTPFCVVCLHDAMHGEKLRRLPRCNHCFHLVCIDAWLQSHSTCPLCRNRVFLVQQHPPAPFFFFFSILHTIFSKLGNFHLSFTFGDSSFIF</sequence>
<organism evidence="1 2">
    <name type="scientific">Manihot esculenta</name>
    <name type="common">Cassava</name>
    <name type="synonym">Jatropha manihot</name>
    <dbReference type="NCBI Taxonomy" id="3983"/>
    <lineage>
        <taxon>Eukaryota</taxon>
        <taxon>Viridiplantae</taxon>
        <taxon>Streptophyta</taxon>
        <taxon>Embryophyta</taxon>
        <taxon>Tracheophyta</taxon>
        <taxon>Spermatophyta</taxon>
        <taxon>Magnoliopsida</taxon>
        <taxon>eudicotyledons</taxon>
        <taxon>Gunneridae</taxon>
        <taxon>Pentapetalae</taxon>
        <taxon>rosids</taxon>
        <taxon>fabids</taxon>
        <taxon>Malpighiales</taxon>
        <taxon>Euphorbiaceae</taxon>
        <taxon>Crotonoideae</taxon>
        <taxon>Manihoteae</taxon>
        <taxon>Manihot</taxon>
    </lineage>
</organism>
<dbReference type="Proteomes" id="UP000091857">
    <property type="component" value="Chromosome 1"/>
</dbReference>
<gene>
    <name evidence="1" type="ORF">MANES_01G275000v8</name>
</gene>
<reference evidence="2" key="1">
    <citation type="journal article" date="2016" name="Nat. Biotechnol.">
        <title>Sequencing wild and cultivated cassava and related species reveals extensive interspecific hybridization and genetic diversity.</title>
        <authorList>
            <person name="Bredeson J.V."/>
            <person name="Lyons J.B."/>
            <person name="Prochnik S.E."/>
            <person name="Wu G.A."/>
            <person name="Ha C.M."/>
            <person name="Edsinger-Gonzales E."/>
            <person name="Grimwood J."/>
            <person name="Schmutz J."/>
            <person name="Rabbi I.Y."/>
            <person name="Egesi C."/>
            <person name="Nauluvula P."/>
            <person name="Lebot V."/>
            <person name="Ndunguru J."/>
            <person name="Mkamilo G."/>
            <person name="Bart R.S."/>
            <person name="Setter T.L."/>
            <person name="Gleadow R.M."/>
            <person name="Kulakow P."/>
            <person name="Ferguson M.E."/>
            <person name="Rounsley S."/>
            <person name="Rokhsar D.S."/>
        </authorList>
    </citation>
    <scope>NUCLEOTIDE SEQUENCE [LARGE SCALE GENOMIC DNA]</scope>
    <source>
        <strain evidence="2">cv. AM560-2</strain>
    </source>
</reference>